<comment type="activity regulation">
    <text evidence="12">Na(+) is not transported, but it plays an essential structural role and its presence is essential for fluoride channel function.</text>
</comment>
<dbReference type="AlphaFoldDB" id="A0A1E5Q544"/>
<evidence type="ECO:0000256" key="11">
    <source>
        <dbReference type="ARBA" id="ARBA00035585"/>
    </source>
</evidence>
<reference evidence="14" key="1">
    <citation type="submission" date="2016-07" db="EMBL/GenBank/DDBJ databases">
        <authorList>
            <person name="Florea S."/>
            <person name="Webb J.S."/>
            <person name="Jaromczyk J."/>
            <person name="Schardl C.L."/>
        </authorList>
    </citation>
    <scope>NUCLEOTIDE SEQUENCE [LARGE SCALE GENOMIC DNA]</scope>
    <source>
        <strain evidence="14">MV-1</strain>
    </source>
</reference>
<name>A0A1E5Q544_9PROT</name>
<dbReference type="Pfam" id="PF02537">
    <property type="entry name" value="CRCB"/>
    <property type="match status" value="1"/>
</dbReference>
<keyword evidence="8 12" id="KW-0472">Membrane</keyword>
<comment type="caution">
    <text evidence="13">The sequence shown here is derived from an EMBL/GenBank/DDBJ whole genome shotgun (WGS) entry which is preliminary data.</text>
</comment>
<keyword evidence="9 12" id="KW-0407">Ion channel</keyword>
<dbReference type="GO" id="GO:0140114">
    <property type="term" value="P:cellular detoxification of fluoride"/>
    <property type="evidence" value="ECO:0007669"/>
    <property type="project" value="UniProtKB-UniRule"/>
</dbReference>
<feature type="transmembrane region" description="Helical" evidence="12">
    <location>
        <begin position="69"/>
        <end position="92"/>
    </location>
</feature>
<keyword evidence="5 12" id="KW-1133">Transmembrane helix</keyword>
<comment type="catalytic activity">
    <reaction evidence="11">
        <text>fluoride(in) = fluoride(out)</text>
        <dbReference type="Rhea" id="RHEA:76159"/>
        <dbReference type="ChEBI" id="CHEBI:17051"/>
    </reaction>
    <physiologicalReaction direction="left-to-right" evidence="11">
        <dbReference type="Rhea" id="RHEA:76160"/>
    </physiologicalReaction>
</comment>
<dbReference type="PANTHER" id="PTHR28259">
    <property type="entry name" value="FLUORIDE EXPORT PROTEIN 1-RELATED"/>
    <property type="match status" value="1"/>
</dbReference>
<feature type="transmembrane region" description="Helical" evidence="12">
    <location>
        <begin position="104"/>
        <end position="127"/>
    </location>
</feature>
<evidence type="ECO:0000256" key="2">
    <source>
        <dbReference type="ARBA" id="ARBA00022475"/>
    </source>
</evidence>
<feature type="binding site" evidence="12">
    <location>
        <position position="80"/>
    </location>
    <ligand>
        <name>Na(+)</name>
        <dbReference type="ChEBI" id="CHEBI:29101"/>
        <note>structural</note>
    </ligand>
</feature>
<keyword evidence="3" id="KW-0997">Cell inner membrane</keyword>
<organism evidence="13 14">
    <name type="scientific">Magnetovibrio blakemorei</name>
    <dbReference type="NCBI Taxonomy" id="28181"/>
    <lineage>
        <taxon>Bacteria</taxon>
        <taxon>Pseudomonadati</taxon>
        <taxon>Pseudomonadota</taxon>
        <taxon>Alphaproteobacteria</taxon>
        <taxon>Rhodospirillales</taxon>
        <taxon>Magnetovibrionaceae</taxon>
        <taxon>Magnetovibrio</taxon>
    </lineage>
</organism>
<proteinExistence type="inferred from homology"/>
<keyword evidence="7 12" id="KW-0406">Ion transport</keyword>
<evidence type="ECO:0000256" key="12">
    <source>
        <dbReference type="HAMAP-Rule" id="MF_00454"/>
    </source>
</evidence>
<evidence type="ECO:0000256" key="6">
    <source>
        <dbReference type="ARBA" id="ARBA00023053"/>
    </source>
</evidence>
<dbReference type="STRING" id="28181.BEN30_14965"/>
<evidence type="ECO:0000256" key="8">
    <source>
        <dbReference type="ARBA" id="ARBA00023136"/>
    </source>
</evidence>
<keyword evidence="14" id="KW-1185">Reference proteome</keyword>
<dbReference type="EMBL" id="MCGG01000052">
    <property type="protein sequence ID" value="OEJ65408.1"/>
    <property type="molecule type" value="Genomic_DNA"/>
</dbReference>
<dbReference type="HAMAP" id="MF_00454">
    <property type="entry name" value="FluC"/>
    <property type="match status" value="1"/>
</dbReference>
<keyword evidence="6 12" id="KW-0915">Sodium</keyword>
<comment type="similarity">
    <text evidence="10 12">Belongs to the fluoride channel Fluc/FEX (TC 1.A.43) family.</text>
</comment>
<evidence type="ECO:0000313" key="13">
    <source>
        <dbReference type="EMBL" id="OEJ65408.1"/>
    </source>
</evidence>
<evidence type="ECO:0000256" key="9">
    <source>
        <dbReference type="ARBA" id="ARBA00023303"/>
    </source>
</evidence>
<feature type="binding site" evidence="12">
    <location>
        <position position="77"/>
    </location>
    <ligand>
        <name>Na(+)</name>
        <dbReference type="ChEBI" id="CHEBI:29101"/>
        <note>structural</note>
    </ligand>
</feature>
<dbReference type="Proteomes" id="UP000095347">
    <property type="component" value="Unassembled WGS sequence"/>
</dbReference>
<keyword evidence="2 12" id="KW-1003">Cell membrane</keyword>
<feature type="transmembrane region" description="Helical" evidence="12">
    <location>
        <begin position="40"/>
        <end position="62"/>
    </location>
</feature>
<evidence type="ECO:0000256" key="4">
    <source>
        <dbReference type="ARBA" id="ARBA00022692"/>
    </source>
</evidence>
<evidence type="ECO:0000256" key="3">
    <source>
        <dbReference type="ARBA" id="ARBA00022519"/>
    </source>
</evidence>
<evidence type="ECO:0000313" key="14">
    <source>
        <dbReference type="Proteomes" id="UP000095347"/>
    </source>
</evidence>
<dbReference type="RefSeq" id="WP_069958867.1">
    <property type="nucleotide sequence ID" value="NZ_MCGG01000052.1"/>
</dbReference>
<evidence type="ECO:0000256" key="1">
    <source>
        <dbReference type="ARBA" id="ARBA00004651"/>
    </source>
</evidence>
<gene>
    <name evidence="12" type="primary">fluC</name>
    <name evidence="12" type="synonym">crcB</name>
    <name evidence="13" type="ORF">BEN30_14965</name>
</gene>
<keyword evidence="4 12" id="KW-0812">Transmembrane</keyword>
<keyword evidence="12" id="KW-0813">Transport</keyword>
<evidence type="ECO:0000256" key="5">
    <source>
        <dbReference type="ARBA" id="ARBA00022989"/>
    </source>
</evidence>
<dbReference type="PANTHER" id="PTHR28259:SF1">
    <property type="entry name" value="FLUORIDE EXPORT PROTEIN 1-RELATED"/>
    <property type="match status" value="1"/>
</dbReference>
<keyword evidence="12" id="KW-0479">Metal-binding</keyword>
<evidence type="ECO:0000256" key="7">
    <source>
        <dbReference type="ARBA" id="ARBA00023065"/>
    </source>
</evidence>
<evidence type="ECO:0000256" key="10">
    <source>
        <dbReference type="ARBA" id="ARBA00035120"/>
    </source>
</evidence>
<dbReference type="OrthoDB" id="9806299at2"/>
<dbReference type="GO" id="GO:0005886">
    <property type="term" value="C:plasma membrane"/>
    <property type="evidence" value="ECO:0007669"/>
    <property type="project" value="UniProtKB-SubCell"/>
</dbReference>
<comment type="subcellular location">
    <subcellularLocation>
        <location evidence="1 12">Cell membrane</location>
        <topology evidence="1 12">Multi-pass membrane protein</topology>
    </subcellularLocation>
</comment>
<dbReference type="InterPro" id="IPR003691">
    <property type="entry name" value="FluC"/>
</dbReference>
<protein>
    <recommendedName>
        <fullName evidence="12">Fluoride-specific ion channel FluC</fullName>
    </recommendedName>
</protein>
<comment type="function">
    <text evidence="12">Fluoride-specific ion channel. Important for reducing fluoride concentration in the cell, thus reducing its toxicity.</text>
</comment>
<dbReference type="GO" id="GO:0062054">
    <property type="term" value="F:fluoride channel activity"/>
    <property type="evidence" value="ECO:0007669"/>
    <property type="project" value="UniProtKB-UniRule"/>
</dbReference>
<dbReference type="NCBIfam" id="TIGR00494">
    <property type="entry name" value="crcB"/>
    <property type="match status" value="1"/>
</dbReference>
<accession>A0A1E5Q544</accession>
<sequence>MNLQLLVFVALGGAIGAVSRFVVMSAIGHIAHTDFPWSTLAVNVIGAFVLGSVIELSALVWSPSPEIRAMVVVGILGAFTTFSTFSMDLYYLLDRGAVISASAYAVGSVLICLLAFAAGLSVFRMILS</sequence>
<dbReference type="GO" id="GO:0046872">
    <property type="term" value="F:metal ion binding"/>
    <property type="evidence" value="ECO:0007669"/>
    <property type="project" value="UniProtKB-KW"/>
</dbReference>